<reference evidence="2" key="1">
    <citation type="journal article" date="2021" name="Proc. Natl. Acad. Sci. U.S.A.">
        <title>A Catalog of Tens of Thousands of Viruses from Human Metagenomes Reveals Hidden Associations with Chronic Diseases.</title>
        <authorList>
            <person name="Tisza M.J."/>
            <person name="Buck C.B."/>
        </authorList>
    </citation>
    <scope>NUCLEOTIDE SEQUENCE</scope>
    <source>
        <strain evidence="2">CtJ3t72</strain>
    </source>
</reference>
<name>A0A8S5QPP5_9CAUD</name>
<sequence length="313" mass="33627">MSSLNLYDAKAKAQKPNSNTSFRRRKIRVQITLSKGRFKNKEGNSIVLDDFGVVVKIDKSGPPEFGKASIEIYGLSLDVMSQLSTLSMRPLFTRRNYVNVFAGDEFSGMSQVFAGSITSASADFNGAPEVKFKIEARIGYFGSVTAQGQGVVNGTQPASSFIALQAKAAGLNFENQGVNASIQNSVFTGSPIEQARQAANQIGAELIIDDEKMILIGNGKSIKGNVPVLSATSGLLGYPVMSQNGIECKAIFNPNFRFAGLVEIKSMVPKVSGQWRIIKLSHSLSANLPGNGQWESSITAYYPSMSGAIGRFM</sequence>
<protein>
    <submittedName>
        <fullName evidence="2">Tail protein</fullName>
    </submittedName>
</protein>
<proteinExistence type="predicted"/>
<feature type="region of interest" description="Disordered" evidence="1">
    <location>
        <begin position="1"/>
        <end position="20"/>
    </location>
</feature>
<accession>A0A8S5QPP5</accession>
<dbReference type="Pfam" id="PF22759">
    <property type="entry name" value="E217_GP41"/>
    <property type="match status" value="1"/>
</dbReference>
<dbReference type="EMBL" id="BK015698">
    <property type="protein sequence ID" value="DAE20588.1"/>
    <property type="molecule type" value="Genomic_DNA"/>
</dbReference>
<dbReference type="InterPro" id="IPR054496">
    <property type="entry name" value="E217_GP41"/>
</dbReference>
<evidence type="ECO:0000313" key="2">
    <source>
        <dbReference type="EMBL" id="DAE20588.1"/>
    </source>
</evidence>
<evidence type="ECO:0000256" key="1">
    <source>
        <dbReference type="SAM" id="MobiDB-lite"/>
    </source>
</evidence>
<organism evidence="2">
    <name type="scientific">Siphoviridae sp. ctJ3t72</name>
    <dbReference type="NCBI Taxonomy" id="2826240"/>
    <lineage>
        <taxon>Viruses</taxon>
        <taxon>Duplodnaviria</taxon>
        <taxon>Heunggongvirae</taxon>
        <taxon>Uroviricota</taxon>
        <taxon>Caudoviricetes</taxon>
    </lineage>
</organism>